<dbReference type="HOGENOM" id="CLU_002157_0_0_4"/>
<reference evidence="7" key="1">
    <citation type="submission" date="2011-03" db="EMBL/GenBank/DDBJ databases">
        <authorList>
            <person name="Voget S."/>
            <person name="Streit W.R."/>
            <person name="Jaeger K.E."/>
            <person name="Daniel R."/>
        </authorList>
    </citation>
    <scope>NUCLEOTIDE SEQUENCE [LARGE SCALE GENOMIC DNA]</scope>
    <source>
        <strain evidence="7">PG1</strain>
    </source>
</reference>
<gene>
    <name evidence="6" type="ORF">BGL_2c27900</name>
</gene>
<dbReference type="PANTHER" id="PTHR11365:SF23">
    <property type="entry name" value="HYPOTHETICAL 5-OXOPROLINASE (EUROFUNG)-RELATED"/>
    <property type="match status" value="1"/>
</dbReference>
<dbReference type="GO" id="GO:0017168">
    <property type="term" value="F:5-oxoprolinase (ATP-hydrolyzing) activity"/>
    <property type="evidence" value="ECO:0007669"/>
    <property type="project" value="UniProtKB-EC"/>
</dbReference>
<keyword evidence="7" id="KW-1185">Reference proteome</keyword>
<feature type="domain" description="Hydantoinase A/oxoprolinase" evidence="3">
    <location>
        <begin position="229"/>
        <end position="515"/>
    </location>
</feature>
<evidence type="ECO:0000259" key="3">
    <source>
        <dbReference type="Pfam" id="PF01968"/>
    </source>
</evidence>
<evidence type="ECO:0000259" key="5">
    <source>
        <dbReference type="Pfam" id="PF05378"/>
    </source>
</evidence>
<reference evidence="6 7" key="2">
    <citation type="journal article" date="2016" name="Appl. Microbiol. Biotechnol.">
        <title>Mutations improving production and secretion of extracellular lipase by Burkholderia glumae PG1.</title>
        <authorList>
            <person name="Knapp A."/>
            <person name="Voget S."/>
            <person name="Gao R."/>
            <person name="Zaburannyi N."/>
            <person name="Krysciak D."/>
            <person name="Breuer M."/>
            <person name="Hauer B."/>
            <person name="Streit W.R."/>
            <person name="Muller R."/>
            <person name="Daniel R."/>
            <person name="Jaeger K.E."/>
        </authorList>
    </citation>
    <scope>NUCLEOTIDE SEQUENCE [LARGE SCALE GENOMIC DNA]</scope>
    <source>
        <strain evidence="6 7">PG1</strain>
    </source>
</reference>
<feature type="region of interest" description="Disordered" evidence="2">
    <location>
        <begin position="1"/>
        <end position="20"/>
    </location>
</feature>
<evidence type="ECO:0000256" key="1">
    <source>
        <dbReference type="ARBA" id="ARBA00010403"/>
    </source>
</evidence>
<dbReference type="Pfam" id="PF01968">
    <property type="entry name" value="Hydantoinase_A"/>
    <property type="match status" value="1"/>
</dbReference>
<dbReference type="RefSeq" id="WP_042629050.1">
    <property type="nucleotide sequence ID" value="NZ_CP002581.1"/>
</dbReference>
<dbReference type="GO" id="GO:0005829">
    <property type="term" value="C:cytosol"/>
    <property type="evidence" value="ECO:0007669"/>
    <property type="project" value="TreeGrafter"/>
</dbReference>
<sequence length="1227" mass="130751">MEVTQQHEPDAREPRRAAAPDIAADDARWQFWVDRGGTFTDIVARRPDGRLVTHKLLSENPERYRDAVVQGIRDLIGVGAGEPLPQQRIEVVKMGTTVATNALLERKGARTLLAITRGFADQLRIGYQERPDIFARHIELPAQMYERVVEIDERLDAHGNLLRALDEAAARAALAAARAAGIDSIAIVLMHGYRFPAHELRVAELARECGFTQVSVSHQVSPLMKLVGRGDTTVVDAYLSPVLRDYVSRVTEHTGAVRLMFMQSSGGLVDAGRFQGKDAILSGPAGGIVGAVRTSEAAGERRVIGFDMGGTSTDVAHYDGAYERVFETRVAGVRVRAPMMDIHTVAAGGGSICSFENGRFKVGPESAGAYPGPASYRNGGPLTVTDCNVMLGRVQADHFPHVFGPNGDLPLDVEVVRRRFAELAAQVERETGRAMRAEAVAEGFLAVAVDSMAQAIKTISVERGHDVTDYALCAFGGAGGQHACAVADALGMRRIVLHPFAGVLSAYGMGLADLRVLRERAVEAELDAAVAASLRARFEELEAEAVAAILAQHVPRERVEAARAVRLKYRNTDSTLEVPYAGAAAMQDAFETLHRKRYGFAMADKPLVVESVVVEAIGLTEPPLLQGAAPRVANAAAAPDARATLHTGGRAATVPLHARRDLAVGARLDGPALITEEISTIVLQAGWQASVLADGTLRLDRRAGVDGGDGAAQAITTARHPVHLEIFNNLFMSIAQQMGVTLEKTSYSVNMKERLDFSCAIFDREGGLIANAPHIPVHLGSMSDSVQSVIRDHGAAMRRGDVFMLNVPYNGGTHLPDITVVMPVHGETGELLFYVAARGHHGDVGGITPGSMPPDSTTIEEEGVLLDNVRIVAAGRFLEPEVRALFAAGPWPSRNIDQNIADLTAQIAACECGAAELLRVTARYGAEVVLAYMGHVQANAEEAVREAIATLADGEFAYEMDDGAVIRVAVSIDRARRVARVDFTGTSEQRGSNFNAPRSVCKAAVLYVFRTLLSADIPMNEGVLRPIEIVIPHGSMLNPAYPAAVVAGNVEVSQSITDALYGALDVMAGSQGTMNNFTFGDAAQQYYETIAGGSGAGRVHPGTAAVQTHMTNSRMTDPEVIEWRFPVLVEQHAIRAGSGGAGRQAGGDGAVRRIRFTRAMTANILANRRRVPPFGLAGGAAGAVGRNWIERADGTIDHFGATHTTTMAPGDVFVIETPGGGGYGAAD</sequence>
<dbReference type="GO" id="GO:0006749">
    <property type="term" value="P:glutathione metabolic process"/>
    <property type="evidence" value="ECO:0007669"/>
    <property type="project" value="TreeGrafter"/>
</dbReference>
<evidence type="ECO:0000313" key="6">
    <source>
        <dbReference type="EMBL" id="AJK50844.1"/>
    </source>
</evidence>
<dbReference type="EC" id="3.5.2.9" evidence="6"/>
<dbReference type="AlphaFoldDB" id="A0A0B6S8W4"/>
<evidence type="ECO:0000313" key="7">
    <source>
        <dbReference type="Proteomes" id="UP000031838"/>
    </source>
</evidence>
<dbReference type="Proteomes" id="UP000031838">
    <property type="component" value="Chromosome 2"/>
</dbReference>
<evidence type="ECO:0000259" key="4">
    <source>
        <dbReference type="Pfam" id="PF02538"/>
    </source>
</evidence>
<name>A0A0B6S8W4_BURPL</name>
<keyword evidence="6" id="KW-0378">Hydrolase</keyword>
<feature type="compositionally biased region" description="Basic and acidic residues" evidence="2">
    <location>
        <begin position="1"/>
        <end position="18"/>
    </location>
</feature>
<dbReference type="KEGG" id="bgp:BGL_2c27900"/>
<dbReference type="InterPro" id="IPR002821">
    <property type="entry name" value="Hydantoinase_A"/>
</dbReference>
<proteinExistence type="inferred from homology"/>
<organism evidence="6 7">
    <name type="scientific">Burkholderia plantarii</name>
    <dbReference type="NCBI Taxonomy" id="41899"/>
    <lineage>
        <taxon>Bacteria</taxon>
        <taxon>Pseudomonadati</taxon>
        <taxon>Pseudomonadota</taxon>
        <taxon>Betaproteobacteria</taxon>
        <taxon>Burkholderiales</taxon>
        <taxon>Burkholderiaceae</taxon>
        <taxon>Burkholderia</taxon>
    </lineage>
</organism>
<protein>
    <submittedName>
        <fullName evidence="6">5-oxoprolinase (ATP-hydrolyzing)</fullName>
        <ecNumber evidence="6">3.5.2.9</ecNumber>
    </submittedName>
</protein>
<feature type="domain" description="Hydantoinase/oxoprolinase N-terminal" evidence="5">
    <location>
        <begin position="31"/>
        <end position="209"/>
    </location>
</feature>
<dbReference type="InterPro" id="IPR008040">
    <property type="entry name" value="Hydant_A_N"/>
</dbReference>
<evidence type="ECO:0000256" key="2">
    <source>
        <dbReference type="SAM" id="MobiDB-lite"/>
    </source>
</evidence>
<feature type="domain" description="Hydantoinase B/oxoprolinase" evidence="4">
    <location>
        <begin position="721"/>
        <end position="1225"/>
    </location>
</feature>
<accession>A0A0B6S8W4</accession>
<dbReference type="Pfam" id="PF05378">
    <property type="entry name" value="Hydant_A_N"/>
    <property type="match status" value="1"/>
</dbReference>
<dbReference type="InterPro" id="IPR045079">
    <property type="entry name" value="Oxoprolinase-like"/>
</dbReference>
<dbReference type="PANTHER" id="PTHR11365">
    <property type="entry name" value="5-OXOPROLINASE RELATED"/>
    <property type="match status" value="1"/>
</dbReference>
<dbReference type="EMBL" id="CP002581">
    <property type="protein sequence ID" value="AJK50844.1"/>
    <property type="molecule type" value="Genomic_DNA"/>
</dbReference>
<comment type="similarity">
    <text evidence="1">Belongs to the oxoprolinase family.</text>
</comment>
<dbReference type="Pfam" id="PF02538">
    <property type="entry name" value="Hydantoinase_B"/>
    <property type="match status" value="1"/>
</dbReference>
<dbReference type="InterPro" id="IPR003692">
    <property type="entry name" value="Hydantoinase_B"/>
</dbReference>